<evidence type="ECO:0000256" key="1">
    <source>
        <dbReference type="SAM" id="Phobius"/>
    </source>
</evidence>
<keyword evidence="1" id="KW-0472">Membrane</keyword>
<evidence type="ECO:0000313" key="3">
    <source>
        <dbReference type="Proteomes" id="UP000008177"/>
    </source>
</evidence>
<accession>G2YG36</accession>
<feature type="transmembrane region" description="Helical" evidence="1">
    <location>
        <begin position="31"/>
        <end position="60"/>
    </location>
</feature>
<evidence type="ECO:0000313" key="2">
    <source>
        <dbReference type="EMBL" id="CCD50734.1"/>
    </source>
</evidence>
<dbReference type="OrthoDB" id="3525590at2759"/>
<organism evidence="2 3">
    <name type="scientific">Botryotinia fuckeliana (strain T4)</name>
    <name type="common">Noble rot fungus</name>
    <name type="synonym">Botrytis cinerea</name>
    <dbReference type="NCBI Taxonomy" id="999810"/>
    <lineage>
        <taxon>Eukaryota</taxon>
        <taxon>Fungi</taxon>
        <taxon>Dikarya</taxon>
        <taxon>Ascomycota</taxon>
        <taxon>Pezizomycotina</taxon>
        <taxon>Leotiomycetes</taxon>
        <taxon>Helotiales</taxon>
        <taxon>Sclerotiniaceae</taxon>
        <taxon>Botrytis</taxon>
    </lineage>
</organism>
<keyword evidence="1" id="KW-0812">Transmembrane</keyword>
<dbReference type="InParanoid" id="G2YG36"/>
<reference evidence="3" key="1">
    <citation type="journal article" date="2011" name="PLoS Genet.">
        <title>Genomic analysis of the necrotrophic fungal pathogens Sclerotinia sclerotiorum and Botrytis cinerea.</title>
        <authorList>
            <person name="Amselem J."/>
            <person name="Cuomo C.A."/>
            <person name="van Kan J.A."/>
            <person name="Viaud M."/>
            <person name="Benito E.P."/>
            <person name="Couloux A."/>
            <person name="Coutinho P.M."/>
            <person name="de Vries R.P."/>
            <person name="Dyer P.S."/>
            <person name="Fillinger S."/>
            <person name="Fournier E."/>
            <person name="Gout L."/>
            <person name="Hahn M."/>
            <person name="Kohn L."/>
            <person name="Lapalu N."/>
            <person name="Plummer K.M."/>
            <person name="Pradier J.M."/>
            <person name="Quevillon E."/>
            <person name="Sharon A."/>
            <person name="Simon A."/>
            <person name="ten Have A."/>
            <person name="Tudzynski B."/>
            <person name="Tudzynski P."/>
            <person name="Wincker P."/>
            <person name="Andrew M."/>
            <person name="Anthouard V."/>
            <person name="Beever R.E."/>
            <person name="Beffa R."/>
            <person name="Benoit I."/>
            <person name="Bouzid O."/>
            <person name="Brault B."/>
            <person name="Chen Z."/>
            <person name="Choquer M."/>
            <person name="Collemare J."/>
            <person name="Cotton P."/>
            <person name="Danchin E.G."/>
            <person name="Da Silva C."/>
            <person name="Gautier A."/>
            <person name="Giraud C."/>
            <person name="Giraud T."/>
            <person name="Gonzalez C."/>
            <person name="Grossetete S."/>
            <person name="Guldener U."/>
            <person name="Henrissat B."/>
            <person name="Howlett B.J."/>
            <person name="Kodira C."/>
            <person name="Kretschmer M."/>
            <person name="Lappartient A."/>
            <person name="Leroch M."/>
            <person name="Levis C."/>
            <person name="Mauceli E."/>
            <person name="Neuveglise C."/>
            <person name="Oeser B."/>
            <person name="Pearson M."/>
            <person name="Poulain J."/>
            <person name="Poussereau N."/>
            <person name="Quesneville H."/>
            <person name="Rascle C."/>
            <person name="Schumacher J."/>
            <person name="Segurens B."/>
            <person name="Sexton A."/>
            <person name="Silva E."/>
            <person name="Sirven C."/>
            <person name="Soanes D.M."/>
            <person name="Talbot N.J."/>
            <person name="Templeton M."/>
            <person name="Yandava C."/>
            <person name="Yarden O."/>
            <person name="Zeng Q."/>
            <person name="Rollins J.A."/>
            <person name="Lebrun M.H."/>
            <person name="Dickman M."/>
        </authorList>
    </citation>
    <scope>NUCLEOTIDE SEQUENCE [LARGE SCALE GENOMIC DNA]</scope>
    <source>
        <strain evidence="3">T4</strain>
    </source>
</reference>
<sequence>MSPLPKIAENIVAIKNATDVTQIELTVMETIIYGFFAPLGIICMIFFITTWIAILIISIYDRMDNWIRGLSVASEKRPTSKPTSRHLTPNYERANSPLLYVNKWSGNWTEGEKFFGRDELPNYGTITQRPRDEFDDIREGIAISKEMTRESSVPNLQRDNNAWAIQFPYPKIGSDYRSRYRYRQLGQ</sequence>
<dbReference type="HOGENOM" id="CLU_1447461_0_0_1"/>
<gene>
    <name evidence="2" type="ORF">BofuT4_P087970.1</name>
</gene>
<name>G2YG36_BOTF4</name>
<dbReference type="Proteomes" id="UP000008177">
    <property type="component" value="Unplaced contigs"/>
</dbReference>
<proteinExistence type="predicted"/>
<keyword evidence="1" id="KW-1133">Transmembrane helix</keyword>
<protein>
    <submittedName>
        <fullName evidence="2">Uncharacterized protein</fullName>
    </submittedName>
</protein>
<dbReference type="AlphaFoldDB" id="G2YG36"/>
<dbReference type="EMBL" id="FQ790328">
    <property type="protein sequence ID" value="CCD50734.1"/>
    <property type="molecule type" value="Genomic_DNA"/>
</dbReference>